<accession>W0L9V4</accession>
<name>W0L9V4_9GAMM</name>
<dbReference type="Pfam" id="PF12833">
    <property type="entry name" value="HTH_18"/>
    <property type="match status" value="1"/>
</dbReference>
<evidence type="ECO:0000256" key="4">
    <source>
        <dbReference type="ARBA" id="ARBA00023163"/>
    </source>
</evidence>
<evidence type="ECO:0000256" key="2">
    <source>
        <dbReference type="ARBA" id="ARBA00023125"/>
    </source>
</evidence>
<dbReference type="SMART" id="SM00342">
    <property type="entry name" value="HTH_ARAC"/>
    <property type="match status" value="1"/>
</dbReference>
<dbReference type="GO" id="GO:0043565">
    <property type="term" value="F:sequence-specific DNA binding"/>
    <property type="evidence" value="ECO:0007669"/>
    <property type="project" value="InterPro"/>
</dbReference>
<dbReference type="InterPro" id="IPR018060">
    <property type="entry name" value="HTH_AraC"/>
</dbReference>
<reference evidence="6 7" key="1">
    <citation type="submission" date="2014-01" db="EMBL/GenBank/DDBJ databases">
        <title>Isolation of Serratia multitudinisentens RB-25 from Ex-Landfill site.</title>
        <authorList>
            <person name="Robson E.H.J."/>
        </authorList>
    </citation>
    <scope>NUCLEOTIDE SEQUENCE [LARGE SCALE GENOMIC DNA]</scope>
    <source>
        <strain evidence="6 7">RB-25</strain>
    </source>
</reference>
<dbReference type="Gene3D" id="1.10.10.60">
    <property type="entry name" value="Homeodomain-like"/>
    <property type="match status" value="2"/>
</dbReference>
<dbReference type="STRING" id="1441930.Z042_13265"/>
<dbReference type="EMBL" id="CP007044">
    <property type="protein sequence ID" value="AHG20491.2"/>
    <property type="molecule type" value="Genomic_DNA"/>
</dbReference>
<dbReference type="PROSITE" id="PS01124">
    <property type="entry name" value="HTH_ARAC_FAMILY_2"/>
    <property type="match status" value="1"/>
</dbReference>
<dbReference type="KEGG" id="sfo:Z042_13265"/>
<gene>
    <name evidence="6" type="ORF">Z042_13265</name>
</gene>
<evidence type="ECO:0000256" key="1">
    <source>
        <dbReference type="ARBA" id="ARBA00023015"/>
    </source>
</evidence>
<dbReference type="InterPro" id="IPR037923">
    <property type="entry name" value="HTH-like"/>
</dbReference>
<keyword evidence="7" id="KW-1185">Reference proteome</keyword>
<evidence type="ECO:0000313" key="6">
    <source>
        <dbReference type="EMBL" id="AHG20491.2"/>
    </source>
</evidence>
<dbReference type="eggNOG" id="COG2207">
    <property type="taxonomic scope" value="Bacteria"/>
</dbReference>
<dbReference type="Proteomes" id="UP000019030">
    <property type="component" value="Chromosome"/>
</dbReference>
<organism evidence="6 7">
    <name type="scientific">Chania multitudinisentens RB-25</name>
    <dbReference type="NCBI Taxonomy" id="1441930"/>
    <lineage>
        <taxon>Bacteria</taxon>
        <taxon>Pseudomonadati</taxon>
        <taxon>Pseudomonadota</taxon>
        <taxon>Gammaproteobacteria</taxon>
        <taxon>Enterobacterales</taxon>
        <taxon>Yersiniaceae</taxon>
        <taxon>Chania</taxon>
    </lineage>
</organism>
<keyword evidence="1" id="KW-0805">Transcription regulation</keyword>
<dbReference type="InterPro" id="IPR050204">
    <property type="entry name" value="AraC_XylS_family_regulators"/>
</dbReference>
<keyword evidence="4" id="KW-0804">Transcription</keyword>
<dbReference type="InterPro" id="IPR003313">
    <property type="entry name" value="AraC-bd"/>
</dbReference>
<dbReference type="PANTHER" id="PTHR46796:SF2">
    <property type="entry name" value="TRANSCRIPTIONAL REGULATORY PROTEIN"/>
    <property type="match status" value="1"/>
</dbReference>
<evidence type="ECO:0000313" key="7">
    <source>
        <dbReference type="Proteomes" id="UP000019030"/>
    </source>
</evidence>
<protein>
    <submittedName>
        <fullName evidence="6">AraC family transcriptional regulator</fullName>
    </submittedName>
</protein>
<dbReference type="SUPFAM" id="SSF51215">
    <property type="entry name" value="Regulatory protein AraC"/>
    <property type="match status" value="1"/>
</dbReference>
<dbReference type="InterPro" id="IPR018062">
    <property type="entry name" value="HTH_AraC-typ_CS"/>
</dbReference>
<dbReference type="AlphaFoldDB" id="W0L9V4"/>
<evidence type="ECO:0000256" key="3">
    <source>
        <dbReference type="ARBA" id="ARBA00023159"/>
    </source>
</evidence>
<dbReference type="PROSITE" id="PS00041">
    <property type="entry name" value="HTH_ARAC_FAMILY_1"/>
    <property type="match status" value="1"/>
</dbReference>
<dbReference type="PANTHER" id="PTHR46796">
    <property type="entry name" value="HTH-TYPE TRANSCRIPTIONAL ACTIVATOR RHAS-RELATED"/>
    <property type="match status" value="1"/>
</dbReference>
<keyword evidence="3" id="KW-0010">Activator</keyword>
<evidence type="ECO:0000259" key="5">
    <source>
        <dbReference type="PROSITE" id="PS01124"/>
    </source>
</evidence>
<proteinExistence type="predicted"/>
<dbReference type="GO" id="GO:0003700">
    <property type="term" value="F:DNA-binding transcription factor activity"/>
    <property type="evidence" value="ECO:0007669"/>
    <property type="project" value="InterPro"/>
</dbReference>
<reference evidence="6 7" key="2">
    <citation type="submission" date="2015-03" db="EMBL/GenBank/DDBJ databases">
        <authorList>
            <person name="Chan K.-G."/>
        </authorList>
    </citation>
    <scope>NUCLEOTIDE SEQUENCE [LARGE SCALE GENOMIC DNA]</scope>
    <source>
        <strain evidence="6 7">RB-25</strain>
    </source>
</reference>
<dbReference type="HOGENOM" id="CLU_000445_88_16_6"/>
<dbReference type="Pfam" id="PF02311">
    <property type="entry name" value="AraC_binding"/>
    <property type="match status" value="1"/>
</dbReference>
<dbReference type="InterPro" id="IPR009057">
    <property type="entry name" value="Homeodomain-like_sf"/>
</dbReference>
<keyword evidence="2" id="KW-0238">DNA-binding</keyword>
<dbReference type="OrthoDB" id="9809338at2"/>
<feature type="domain" description="HTH araC/xylS-type" evidence="5">
    <location>
        <begin position="153"/>
        <end position="250"/>
    </location>
</feature>
<dbReference type="SUPFAM" id="SSF46689">
    <property type="entry name" value="Homeodomain-like"/>
    <property type="match status" value="2"/>
</dbReference>
<sequence length="254" mass="27361">MPGVEAVLASTRHAYPKHFHTQFGIGLIEHGAQKSLSGRGQVEAGPGDVITVNPGEVHDGRPIGEQPRSWRMLYLEPAVVIATIGELAAGNAHHSEFSSPALVDAIAAASFRSLFKSITCASHHNLQQEQALLLLLARLLHVSEPKETAPAPRLAKERIDDDPASPVTLAELAQLCGMSRFQLLRSFQRATGITPHAYQIQRRIQVARQLIAAGTPLAESAAAAGFADQSHLSRQFRQALGVSPGIYANNQRRS</sequence>